<dbReference type="EMBL" id="CATQJL010000001">
    <property type="protein sequence ID" value="CAJ0588760.1"/>
    <property type="molecule type" value="Genomic_DNA"/>
</dbReference>
<keyword evidence="8" id="KW-1185">Reference proteome</keyword>
<dbReference type="GO" id="GO:0016020">
    <property type="term" value="C:membrane"/>
    <property type="evidence" value="ECO:0007669"/>
    <property type="project" value="UniProtKB-SubCell"/>
</dbReference>
<evidence type="ECO:0000256" key="6">
    <source>
        <dbReference type="RuleBase" id="RU366017"/>
    </source>
</evidence>
<evidence type="ECO:0000256" key="2">
    <source>
        <dbReference type="ARBA" id="ARBA00007647"/>
    </source>
</evidence>
<comment type="subcellular location">
    <subcellularLocation>
        <location evidence="1">Membrane</location>
        <topology evidence="1">Single-pass membrane protein</topology>
    </subcellularLocation>
</comment>
<organism evidence="7 8">
    <name type="scientific">Cylicocyclus nassatus</name>
    <name type="common">Nematode worm</name>
    <dbReference type="NCBI Taxonomy" id="53992"/>
    <lineage>
        <taxon>Eukaryota</taxon>
        <taxon>Metazoa</taxon>
        <taxon>Ecdysozoa</taxon>
        <taxon>Nematoda</taxon>
        <taxon>Chromadorea</taxon>
        <taxon>Rhabditida</taxon>
        <taxon>Rhabditina</taxon>
        <taxon>Rhabditomorpha</taxon>
        <taxon>Strongyloidea</taxon>
        <taxon>Strongylidae</taxon>
        <taxon>Cylicocyclus</taxon>
    </lineage>
</organism>
<reference evidence="7" key="1">
    <citation type="submission" date="2023-07" db="EMBL/GenBank/DDBJ databases">
        <authorList>
            <consortium name="CYATHOMIX"/>
        </authorList>
    </citation>
    <scope>NUCLEOTIDE SEQUENCE</scope>
    <source>
        <strain evidence="7">N/A</strain>
    </source>
</reference>
<proteinExistence type="inferred from homology"/>
<keyword evidence="3 6" id="KW-0328">Glycosyltransferase</keyword>
<keyword evidence="4 6" id="KW-0808">Transferase</keyword>
<evidence type="ECO:0000256" key="5">
    <source>
        <dbReference type="ARBA" id="ARBA00023136"/>
    </source>
</evidence>
<dbReference type="InterPro" id="IPR008166">
    <property type="entry name" value="Glyco_transf_92"/>
</dbReference>
<dbReference type="PANTHER" id="PTHR47024">
    <property type="entry name" value="BIOFILM ABSENT ON HEAD (AFTER YERSINIA EXPOSURE)-RELATED"/>
    <property type="match status" value="1"/>
</dbReference>
<comment type="similarity">
    <text evidence="2 6">Belongs to the glycosyltransferase 92 family.</text>
</comment>
<sequence>MAVCVPPLYWYTNWAKMIFALEMWKAQGVVHVIIYHHSSTKHVYKVLSHYQKEGFVTIVPWPSLPQTPFEDPNQSLYRLAHSLAHNDCVLRLNTEFGALIDVDEVIMPRNHTLMSFVIENFANSSVGALLFKHHTLALNPNYAGQNFSYDTLNFSGIWDATELEYEGPPKIPEKSAALLHHRYNIGIDWIGRNPQSVRLLPTTAELNALHKSLNHRKEAIFPNGADFHFETQMQLGFCLQR</sequence>
<evidence type="ECO:0000313" key="8">
    <source>
        <dbReference type="Proteomes" id="UP001176961"/>
    </source>
</evidence>
<evidence type="ECO:0000256" key="4">
    <source>
        <dbReference type="ARBA" id="ARBA00022679"/>
    </source>
</evidence>
<dbReference type="EC" id="2.4.1.-" evidence="6"/>
<gene>
    <name evidence="7" type="ORF">CYNAS_LOCUS743</name>
</gene>
<comment type="caution">
    <text evidence="7">The sequence shown here is derived from an EMBL/GenBank/DDBJ whole genome shotgun (WGS) entry which is preliminary data.</text>
</comment>
<dbReference type="PANTHER" id="PTHR47024:SF1">
    <property type="entry name" value="GLYCOSYLTRANSFERASE FAMILY 92 PROTEIN"/>
    <property type="match status" value="1"/>
</dbReference>
<dbReference type="GO" id="GO:0016757">
    <property type="term" value="F:glycosyltransferase activity"/>
    <property type="evidence" value="ECO:0007669"/>
    <property type="project" value="UniProtKB-UniRule"/>
</dbReference>
<evidence type="ECO:0000313" key="7">
    <source>
        <dbReference type="EMBL" id="CAJ0588760.1"/>
    </source>
</evidence>
<evidence type="ECO:0000256" key="3">
    <source>
        <dbReference type="ARBA" id="ARBA00022676"/>
    </source>
</evidence>
<name>A0AA36GJG3_CYLNA</name>
<keyword evidence="5" id="KW-0472">Membrane</keyword>
<protein>
    <recommendedName>
        <fullName evidence="6">Glycosyltransferase family 92 protein</fullName>
        <ecNumber evidence="6">2.4.1.-</ecNumber>
    </recommendedName>
</protein>
<evidence type="ECO:0000256" key="1">
    <source>
        <dbReference type="ARBA" id="ARBA00004167"/>
    </source>
</evidence>
<dbReference type="Proteomes" id="UP001176961">
    <property type="component" value="Unassembled WGS sequence"/>
</dbReference>
<dbReference type="AlphaFoldDB" id="A0AA36GJG3"/>
<accession>A0AA36GJG3</accession>
<dbReference type="Pfam" id="PF01697">
    <property type="entry name" value="Glyco_transf_92"/>
    <property type="match status" value="1"/>
</dbReference>